<evidence type="ECO:0000256" key="2">
    <source>
        <dbReference type="SAM" id="MobiDB-lite"/>
    </source>
</evidence>
<feature type="region of interest" description="Disordered" evidence="2">
    <location>
        <begin position="1529"/>
        <end position="1609"/>
    </location>
</feature>
<feature type="region of interest" description="Disordered" evidence="2">
    <location>
        <begin position="682"/>
        <end position="708"/>
    </location>
</feature>
<dbReference type="Proteomes" id="UP001430953">
    <property type="component" value="Unassembled WGS sequence"/>
</dbReference>
<feature type="coiled-coil region" evidence="1">
    <location>
        <begin position="1418"/>
        <end position="1448"/>
    </location>
</feature>
<dbReference type="EMBL" id="JADYXP020000006">
    <property type="protein sequence ID" value="KAL0122472.1"/>
    <property type="molecule type" value="Genomic_DNA"/>
</dbReference>
<gene>
    <name evidence="3" type="ORF">PUN28_007299</name>
</gene>
<feature type="compositionally biased region" description="Acidic residues" evidence="2">
    <location>
        <begin position="742"/>
        <end position="766"/>
    </location>
</feature>
<keyword evidence="1" id="KW-0175">Coiled coil</keyword>
<feature type="compositionally biased region" description="Basic and acidic residues" evidence="2">
    <location>
        <begin position="1143"/>
        <end position="1163"/>
    </location>
</feature>
<keyword evidence="4" id="KW-1185">Reference proteome</keyword>
<feature type="compositionally biased region" description="Basic residues" evidence="2">
    <location>
        <begin position="1560"/>
        <end position="1573"/>
    </location>
</feature>
<feature type="region of interest" description="Disordered" evidence="2">
    <location>
        <begin position="406"/>
        <end position="538"/>
    </location>
</feature>
<feature type="compositionally biased region" description="Polar residues" evidence="2">
    <location>
        <begin position="505"/>
        <end position="520"/>
    </location>
</feature>
<sequence>MKRTARLSVFSVSRLQVYFLSCVILAVASTFSKEVYLNRNRVIYAKERLGSIKGTEKSVVSTCKDNKVFDRNRLANESIEDVGRSRDLDEFLKDVGNVLKWTDRVTLCVNDTTRGDDSHVNQHFTVPVRTRDVRERSDIGYGSRLRGGKGFDRNYEAMRMLRRKKYGRKGTRDAFRRVYLDRDVTFKRDVNNADLNALYQPHDTPDRAVYNGETMTNQSLKESAAKKNLYSLNNWSNPNGNLKVTNDDSIRPPDYELVREIPIRIIKSKGLTNLKEINQRNTIAILKNIFQNINAEKNHSNSFDFAQNIFATFSFVDSTHFSRTDGANGAGKCLKNRSDDERLTNATQRVSRLVGGQSGEPPWGNTSRDFGIAANESRSRETIAGGKEIAASGNREPIPGVIRAFEPRGRPHQKQEAETTARLSGRKDGALVARMRTNADKPDKPRSAKEDAPPIDSVSDATRKPEAAYTNAAGTGASIIPRDLTSTAVDNDPRKQQQMVPPPSAESSRANKSNGNSDSGGINIRAGGSNGNETMNVKEGTRTVMETREYHESDDNLRRKLLWISIGDGAEGSPTKSTAIDTGIETIESVANVNRQRNKIGSSNLKRQLIRAKREFRDAEDRALRGTLNLQTSRNKRSVYPYENLETNYEVGCDNTAVDKEAAVNYDEKQKNNDYLNENVNELKASDREQDNDVESRKKKQEIDPTRAKVDTLIKQKLEEKHKSDNFYRKKRQSTSNLVEYYDYDDVEERDEPENDREIQNNDDEYPFNTKISKRDNKPLCKPGDILGRKKNENAEAVRREELRKAQTKNKEPKEQIVIDLRKPKNETNDRDDKEASASPRSNFEDSFDEERQLSDEVNLYDDLEDDRPEDRYYYRENSDNVEALYGKLKNVYDRTDGELKSGSRLRGDQRLYKSDDTLDTNPPQLQPLSDGFLAGSDSAQRGFQSINASRTNSGSLCQNEDHVAFKTHERDLNVEKRETINSQDFHESFVEPLDGHDESDNDVKIRLGRGLKAVKEKLINSSPDNKLDNVIDVNFNPAEFTLQTFHGNSSNNDTNQFLIYVINTNQDLEAAEQKYVNNEVSRINRALVHRTFYDNLNRNKRNSEETDESLGNRLLSPGILGDQYSDVRDTYQPTKVPRTGTRKKECPARKSEKNRRFPERSRSHFASRARRRHAHRAVTGNLSRRDLKRKGKTETSPSIKRAGIRKSKAAEQGLFLKSDGKVVYESSEGQSVSERTIADRAARAKEREELRLIFQTVKPTEDDARRKEITLLLAAGDDEPQMDVAFPGELAGKIAEQIFQRVQKNNKLKNALGLYRDPTTKDAITGNVYRQGLENGTNRTEAIVRKVVGLLGTLILNDAQRRTCASLSRDMREFLKRMLGMDREEELPEETPPLPLVHEGIVPEQDAGRKFLFDIAGHEEEQDINDLQRKARVLESLLREYDALTEREKTKLRTVHDYLIRQLDLLLRYIEARQAAETKGKPALALIGAARGASILQYQSAMLNATNASHSATKDAFSLPIDTHNPFRSDNVSLGARNKRLRDSRAASRRRETRSLGKILRRQHRAKHLKRFRDREENKGYGKSQRDRKYRKSRRKRANSKESDQLSLKYLDYGKPRIHDSLEPLETRLRDEKRRPKLVKKDMAIESNGMINFLPIKEKNRAEDEATLLNKRKSWRRKNEEQLEEVAFGKDMRNNTKSEKARFETLKVKDTPNRITSKTKRGNVARGTSTEDYSNKSHGGSDSKINNADGTVRNEGSLGPVAARGINIVADNKTNTAIDFEEKLTTNTKIDRARLCKLDGRRRGPEGAEVSTAEKRADDNAVKLNRPTNYRPEEMDPEIRLSRNKLGEKYVAELGELGDPDPKTNSALDSVSRIHLMEKETAISSGNKNIEPQFLVRNYRLGRITMISRTLSAFHFPGIRSSNVYQYPEEIYLGYDPFKKHRTCEAKYIPFEESGREKKTLFRGMIWQAKA</sequence>
<feature type="region of interest" description="Disordered" evidence="2">
    <location>
        <begin position="1100"/>
        <end position="1206"/>
    </location>
</feature>
<feature type="compositionally biased region" description="Basic and acidic residues" evidence="2">
    <location>
        <begin position="1542"/>
        <end position="1556"/>
    </location>
</feature>
<feature type="region of interest" description="Disordered" evidence="2">
    <location>
        <begin position="1713"/>
        <end position="1757"/>
    </location>
</feature>
<organism evidence="3 4">
    <name type="scientific">Cardiocondyla obscurior</name>
    <dbReference type="NCBI Taxonomy" id="286306"/>
    <lineage>
        <taxon>Eukaryota</taxon>
        <taxon>Metazoa</taxon>
        <taxon>Ecdysozoa</taxon>
        <taxon>Arthropoda</taxon>
        <taxon>Hexapoda</taxon>
        <taxon>Insecta</taxon>
        <taxon>Pterygota</taxon>
        <taxon>Neoptera</taxon>
        <taxon>Endopterygota</taxon>
        <taxon>Hymenoptera</taxon>
        <taxon>Apocrita</taxon>
        <taxon>Aculeata</taxon>
        <taxon>Formicoidea</taxon>
        <taxon>Formicidae</taxon>
        <taxon>Myrmicinae</taxon>
        <taxon>Cardiocondyla</taxon>
    </lineage>
</organism>
<feature type="compositionally biased region" description="Basic and acidic residues" evidence="2">
    <location>
        <begin position="1574"/>
        <end position="1588"/>
    </location>
</feature>
<reference evidence="3 4" key="1">
    <citation type="submission" date="2023-03" db="EMBL/GenBank/DDBJ databases">
        <title>High recombination rates correlate with genetic variation in Cardiocondyla obscurior ants.</title>
        <authorList>
            <person name="Errbii M."/>
        </authorList>
    </citation>
    <scope>NUCLEOTIDE SEQUENCE [LARGE SCALE GENOMIC DNA]</scope>
    <source>
        <strain evidence="3">Alpha-2009</strain>
        <tissue evidence="3">Whole body</tissue>
    </source>
</reference>
<feature type="compositionally biased region" description="Basic and acidic residues" evidence="2">
    <location>
        <begin position="406"/>
        <end position="429"/>
    </location>
</feature>
<feature type="compositionally biased region" description="Basic and acidic residues" evidence="2">
    <location>
        <begin position="437"/>
        <end position="452"/>
    </location>
</feature>
<name>A0AAW2G8D8_9HYME</name>
<proteinExistence type="predicted"/>
<evidence type="ECO:0000313" key="4">
    <source>
        <dbReference type="Proteomes" id="UP001430953"/>
    </source>
</evidence>
<accession>A0AAW2G8D8</accession>
<feature type="compositionally biased region" description="Basic residues" evidence="2">
    <location>
        <begin position="1164"/>
        <end position="1177"/>
    </location>
</feature>
<protein>
    <submittedName>
        <fullName evidence="3">Uncharacterized protein</fullName>
    </submittedName>
</protein>
<feature type="compositionally biased region" description="Basic residues" evidence="2">
    <location>
        <begin position="1589"/>
        <end position="1599"/>
    </location>
</feature>
<feature type="region of interest" description="Disordered" evidence="2">
    <location>
        <begin position="898"/>
        <end position="925"/>
    </location>
</feature>
<comment type="caution">
    <text evidence="3">The sequence shown here is derived from an EMBL/GenBank/DDBJ whole genome shotgun (WGS) entry which is preliminary data.</text>
</comment>
<feature type="compositionally biased region" description="Basic and acidic residues" evidence="2">
    <location>
        <begin position="684"/>
        <end position="708"/>
    </location>
</feature>
<feature type="compositionally biased region" description="Basic and acidic residues" evidence="2">
    <location>
        <begin position="898"/>
        <end position="917"/>
    </location>
</feature>
<feature type="compositionally biased region" description="Basic and acidic residues" evidence="2">
    <location>
        <begin position="787"/>
        <end position="836"/>
    </location>
</feature>
<feature type="region of interest" description="Disordered" evidence="2">
    <location>
        <begin position="739"/>
        <end position="853"/>
    </location>
</feature>
<evidence type="ECO:0000256" key="1">
    <source>
        <dbReference type="SAM" id="Coils"/>
    </source>
</evidence>
<evidence type="ECO:0000313" key="3">
    <source>
        <dbReference type="EMBL" id="KAL0122472.1"/>
    </source>
</evidence>